<comment type="caution">
    <text evidence="1">The sequence shown here is derived from an EMBL/GenBank/DDBJ whole genome shotgun (WGS) entry which is preliminary data.</text>
</comment>
<gene>
    <name evidence="1" type="ORF">NM208_g9848</name>
</gene>
<evidence type="ECO:0000313" key="1">
    <source>
        <dbReference type="EMBL" id="KAJ3529250.1"/>
    </source>
</evidence>
<sequence>MFRNCRTCREGHRKCDRARPRCRTCWKNGFDCKGYEREGQVVFVNFDSSTIESSRKIVLSRALSLCAGRMSRLQQVTTNIISHSLHSYSSDAWAPSFAGLISRNRFLDLALIALSSLRVSQTIRDNQARIMSLTAYGESLRLFRNYCESREITKTPHVAVTLATASLVYTLFEAMHETPATIFSSGMMFKNRHMKGAILFTQLCGPQTFTTRENHLVFKKLREMVILDAYCTYKKSFLIEPRWMNGPWKDFPKTTRDRLFDVAALLTDFISHTLAHNQTRGEKDTKDVSQELQTLESGLDSWYSSWYKGLSCKVQAIVLELQQDPSSVDISLDKNKNEVDVVFLLVEYWALRLLFQLCSLCLHAYCSVSDGREIRSLEVECTELAQKLRTGLRQRIYGQSMAIGEGITEGQCRSLLPAWALIAYKRHCEGQP</sequence>
<accession>A0ACC1S028</accession>
<organism evidence="1 2">
    <name type="scientific">Fusarium decemcellulare</name>
    <dbReference type="NCBI Taxonomy" id="57161"/>
    <lineage>
        <taxon>Eukaryota</taxon>
        <taxon>Fungi</taxon>
        <taxon>Dikarya</taxon>
        <taxon>Ascomycota</taxon>
        <taxon>Pezizomycotina</taxon>
        <taxon>Sordariomycetes</taxon>
        <taxon>Hypocreomycetidae</taxon>
        <taxon>Hypocreales</taxon>
        <taxon>Nectriaceae</taxon>
        <taxon>Fusarium</taxon>
        <taxon>Fusarium decemcellulare species complex</taxon>
    </lineage>
</organism>
<evidence type="ECO:0000313" key="2">
    <source>
        <dbReference type="Proteomes" id="UP001148629"/>
    </source>
</evidence>
<protein>
    <submittedName>
        <fullName evidence="1">Uncharacterized protein</fullName>
    </submittedName>
</protein>
<name>A0ACC1S028_9HYPO</name>
<dbReference type="EMBL" id="JANRMS010001310">
    <property type="protein sequence ID" value="KAJ3529250.1"/>
    <property type="molecule type" value="Genomic_DNA"/>
</dbReference>
<reference evidence="1" key="1">
    <citation type="submission" date="2022-08" db="EMBL/GenBank/DDBJ databases">
        <title>Genome Sequence of Fusarium decemcellulare.</title>
        <authorList>
            <person name="Buettner E."/>
        </authorList>
    </citation>
    <scope>NUCLEOTIDE SEQUENCE</scope>
    <source>
        <strain evidence="1">Babe19</strain>
    </source>
</reference>
<keyword evidence="2" id="KW-1185">Reference proteome</keyword>
<dbReference type="Proteomes" id="UP001148629">
    <property type="component" value="Unassembled WGS sequence"/>
</dbReference>
<proteinExistence type="predicted"/>